<evidence type="ECO:0000313" key="6">
    <source>
        <dbReference type="Proteomes" id="UP000256650"/>
    </source>
</evidence>
<comment type="similarity">
    <text evidence="1">Belongs to the type-I restriction system S methylase family.</text>
</comment>
<keyword evidence="2" id="KW-0680">Restriction system</keyword>
<dbReference type="GO" id="GO:0009307">
    <property type="term" value="P:DNA restriction-modification system"/>
    <property type="evidence" value="ECO:0007669"/>
    <property type="project" value="UniProtKB-KW"/>
</dbReference>
<evidence type="ECO:0000256" key="2">
    <source>
        <dbReference type="ARBA" id="ARBA00022747"/>
    </source>
</evidence>
<sequence length="440" mass="48149">MINNFHNFPQGWEVKTLGEVGKVVSGGTPSTSNKDNFDGEIAWITPADLSGYKEKYISKGKRNLSEQGLKNSSARLLPPNSILFSSRAPIGYVAIASNTLCTNQGFKNLIPNDDVSSEYIYYFLLYSKRLAESVASGTTFKEISATNFSKLPIPLPPLETQKAIVEKLENAFAHIDEAVRHLKSVQTNIPRLKSSLLHCAFSGKLTESQNSSHEVQTLKSVVGVEGETLPFEPPHPLIKTEIPQGWEIKTLGEIGKVISGGTPSTSNKDNFDGEIAWITPADLSGYKEKYISKGKRNLSEQGLKNSSARLLPPNSILFSSRAPIGYVAIASNALCTNQGFKNLIPNGNVSSEYIYYFLLHSKRLAESVASGTTFKEISAASFSKLPIPLPPLATQNQIVQILESKFAHLEKLAQFVNASLENLQRLKSSLLNQAFKGELV</sequence>
<dbReference type="RefSeq" id="WP_115550771.1">
    <property type="nucleotide sequence ID" value="NZ_CAQJPM010000121.1"/>
</dbReference>
<keyword evidence="6" id="KW-1185">Reference proteome</keyword>
<dbReference type="PANTHER" id="PTHR30408">
    <property type="entry name" value="TYPE-1 RESTRICTION ENZYME ECOKI SPECIFICITY PROTEIN"/>
    <property type="match status" value="1"/>
</dbReference>
<dbReference type="InterPro" id="IPR044946">
    <property type="entry name" value="Restrct_endonuc_typeI_TRD_sf"/>
</dbReference>
<name>A0A3D8IGP7_9HELI</name>
<evidence type="ECO:0000313" key="5">
    <source>
        <dbReference type="EMBL" id="RDU64437.1"/>
    </source>
</evidence>
<feature type="domain" description="Type I restriction modification DNA specificity" evidence="4">
    <location>
        <begin position="9"/>
        <end position="173"/>
    </location>
</feature>
<evidence type="ECO:0000256" key="3">
    <source>
        <dbReference type="ARBA" id="ARBA00023125"/>
    </source>
</evidence>
<dbReference type="AlphaFoldDB" id="A0A3D8IGP7"/>
<dbReference type="GO" id="GO:0003677">
    <property type="term" value="F:DNA binding"/>
    <property type="evidence" value="ECO:0007669"/>
    <property type="project" value="UniProtKB-KW"/>
</dbReference>
<dbReference type="PANTHER" id="PTHR30408:SF12">
    <property type="entry name" value="TYPE I RESTRICTION ENZYME MJAVIII SPECIFICITY SUBUNIT"/>
    <property type="match status" value="1"/>
</dbReference>
<dbReference type="OrthoDB" id="5363772at2"/>
<dbReference type="GeneID" id="82534895"/>
<keyword evidence="3" id="KW-0238">DNA-binding</keyword>
<dbReference type="Proteomes" id="UP000256650">
    <property type="component" value="Unassembled WGS sequence"/>
</dbReference>
<proteinExistence type="inferred from homology"/>
<protein>
    <recommendedName>
        <fullName evidence="4">Type I restriction modification DNA specificity domain-containing protein</fullName>
    </recommendedName>
</protein>
<accession>A0A3D8IGP7</accession>
<comment type="caution">
    <text evidence="5">The sequence shown here is derived from an EMBL/GenBank/DDBJ whole genome shotgun (WGS) entry which is preliminary data.</text>
</comment>
<organism evidence="5 6">
    <name type="scientific">Helicobacter ganmani</name>
    <dbReference type="NCBI Taxonomy" id="60246"/>
    <lineage>
        <taxon>Bacteria</taxon>
        <taxon>Pseudomonadati</taxon>
        <taxon>Campylobacterota</taxon>
        <taxon>Epsilonproteobacteria</taxon>
        <taxon>Campylobacterales</taxon>
        <taxon>Helicobacteraceae</taxon>
        <taxon>Helicobacter</taxon>
    </lineage>
</organism>
<reference evidence="5 6" key="1">
    <citation type="submission" date="2018-04" db="EMBL/GenBank/DDBJ databases">
        <title>Novel Campyloabacter and Helicobacter Species and Strains.</title>
        <authorList>
            <person name="Mannion A.J."/>
            <person name="Shen Z."/>
            <person name="Fox J.G."/>
        </authorList>
    </citation>
    <scope>NUCLEOTIDE SEQUENCE [LARGE SCALE GENOMIC DNA]</scope>
    <source>
        <strain evidence="5 6">MIT 99-5101</strain>
    </source>
</reference>
<dbReference type="CDD" id="cd17273">
    <property type="entry name" value="RMtype1_S_EcoJA69PI-TRD1-CR1_like"/>
    <property type="match status" value="2"/>
</dbReference>
<gene>
    <name evidence="5" type="ORF">CQA43_01135</name>
</gene>
<dbReference type="InterPro" id="IPR000055">
    <property type="entry name" value="Restrct_endonuc_typeI_TRD"/>
</dbReference>
<dbReference type="EMBL" id="NXLS01000001">
    <property type="protein sequence ID" value="RDU64437.1"/>
    <property type="molecule type" value="Genomic_DNA"/>
</dbReference>
<dbReference type="Gene3D" id="3.90.220.20">
    <property type="entry name" value="DNA methylase specificity domains"/>
    <property type="match status" value="2"/>
</dbReference>
<evidence type="ECO:0000259" key="4">
    <source>
        <dbReference type="Pfam" id="PF01420"/>
    </source>
</evidence>
<evidence type="ECO:0000256" key="1">
    <source>
        <dbReference type="ARBA" id="ARBA00010923"/>
    </source>
</evidence>
<dbReference type="Pfam" id="PF01420">
    <property type="entry name" value="Methylase_S"/>
    <property type="match status" value="2"/>
</dbReference>
<dbReference type="SUPFAM" id="SSF116734">
    <property type="entry name" value="DNA methylase specificity domain"/>
    <property type="match status" value="2"/>
</dbReference>
<dbReference type="InterPro" id="IPR052021">
    <property type="entry name" value="Type-I_RS_S_subunit"/>
</dbReference>
<feature type="domain" description="Type I restriction modification DNA specificity" evidence="4">
    <location>
        <begin position="243"/>
        <end position="407"/>
    </location>
</feature>